<evidence type="ECO:0000256" key="1">
    <source>
        <dbReference type="SAM" id="MobiDB-lite"/>
    </source>
</evidence>
<organism evidence="2 3">
    <name type="scientific">Mesocestoides corti</name>
    <name type="common">Flatworm</name>
    <dbReference type="NCBI Taxonomy" id="53468"/>
    <lineage>
        <taxon>Eukaryota</taxon>
        <taxon>Metazoa</taxon>
        <taxon>Spiralia</taxon>
        <taxon>Lophotrochozoa</taxon>
        <taxon>Platyhelminthes</taxon>
        <taxon>Cestoda</taxon>
        <taxon>Eucestoda</taxon>
        <taxon>Cyclophyllidea</taxon>
        <taxon>Mesocestoididae</taxon>
        <taxon>Mesocestoides</taxon>
    </lineage>
</organism>
<reference evidence="2 3" key="1">
    <citation type="submission" date="2018-10" db="EMBL/GenBank/DDBJ databases">
        <authorList>
            <consortium name="Pathogen Informatics"/>
        </authorList>
    </citation>
    <scope>NUCLEOTIDE SEQUENCE [LARGE SCALE GENOMIC DNA]</scope>
</reference>
<feature type="region of interest" description="Disordered" evidence="1">
    <location>
        <begin position="78"/>
        <end position="197"/>
    </location>
</feature>
<dbReference type="EMBL" id="UXSR01005951">
    <property type="protein sequence ID" value="VDD84034.1"/>
    <property type="molecule type" value="Genomic_DNA"/>
</dbReference>
<name>A0A0R3UQ86_MESCO</name>
<proteinExistence type="predicted"/>
<evidence type="ECO:0000313" key="3">
    <source>
        <dbReference type="Proteomes" id="UP000267029"/>
    </source>
</evidence>
<dbReference type="OrthoDB" id="2018507at2759"/>
<gene>
    <name evidence="2" type="ORF">MCOS_LOCUS10037</name>
</gene>
<feature type="compositionally biased region" description="Polar residues" evidence="1">
    <location>
        <begin position="181"/>
        <end position="194"/>
    </location>
</feature>
<dbReference type="Proteomes" id="UP000267029">
    <property type="component" value="Unassembled WGS sequence"/>
</dbReference>
<evidence type="ECO:0000313" key="2">
    <source>
        <dbReference type="EMBL" id="VDD84034.1"/>
    </source>
</evidence>
<keyword evidence="3" id="KW-1185">Reference proteome</keyword>
<sequence length="226" mass="24031">MRTDWEVGKSAVPNATALTPICDSSLNSPFCHGNVVVAEPAPNLLLPLSTTSDYMLTIPISKRPDIHQVAALTFSLLDRPNPVPNVNSSDVPDWLDLPLPRSESDRTAPTARHTAAEGTSVSSAAKSVGLASPPQAAVSEAPQHHTTTTSPCIARQRPRASQTCGRDSTGVVPALAKPPSVQRSSQEPSKSPSHVRSHLCYLQSAKRPPSSLIGREQGSFSIVFYL</sequence>
<protein>
    <submittedName>
        <fullName evidence="2">Uncharacterized protein</fullName>
    </submittedName>
</protein>
<dbReference type="AlphaFoldDB" id="A0A0R3UQ86"/>
<accession>A0A0R3UQ86</accession>